<accession>A0A017RS34</accession>
<name>A0A017RS34_9CLOT</name>
<dbReference type="STRING" id="1403537.Q428_13415"/>
<protein>
    <submittedName>
        <fullName evidence="2">Beta-lactamase</fullName>
    </submittedName>
</protein>
<dbReference type="Proteomes" id="UP000019681">
    <property type="component" value="Unassembled WGS sequence"/>
</dbReference>
<dbReference type="InterPro" id="IPR001279">
    <property type="entry name" value="Metallo-B-lactamas"/>
</dbReference>
<sequence length="262" mass="29345">MQFCSIFSGSSGNSLYVGTEKTKILVDAGLSGKKIQDGLSEINVNPQEIKGIVITHEHDDHIKSAGILSRRFNIPIYANTNTWEAMINSIGEIKEENIKVYNNYDAFEIGDITVIPYPIPHDAASPCGYSFIKGNKKISIATDIGHASKEVRDNIKDSDLILLESNHDVELLKVGPYPYYLKRRILSEHGHLSNEDAGKLIVDILNSRIKKIILGHLSKTNNYPELAYRTVLSVLEMYGIKEGKDIEIDIAHRDRVSRLQII</sequence>
<evidence type="ECO:0000313" key="3">
    <source>
        <dbReference type="Proteomes" id="UP000019681"/>
    </source>
</evidence>
<dbReference type="RefSeq" id="WP_035381483.1">
    <property type="nucleotide sequence ID" value="NZ_AZQP01000058.1"/>
</dbReference>
<reference evidence="2 3" key="1">
    <citation type="journal article" date="2014" name="Genome Announc.">
        <title>Draft Genome Sequence of Fervidicella metallireducens Strain AeBT, an Iron-Reducing Thermoanaerobe from the Great Artesian Basin.</title>
        <authorList>
            <person name="Patel B.K."/>
        </authorList>
    </citation>
    <scope>NUCLEOTIDE SEQUENCE [LARGE SCALE GENOMIC DNA]</scope>
    <source>
        <strain evidence="2 3">AeB</strain>
    </source>
</reference>
<keyword evidence="3" id="KW-1185">Reference proteome</keyword>
<dbReference type="AlphaFoldDB" id="A0A017RS34"/>
<dbReference type="Gene3D" id="3.60.15.10">
    <property type="entry name" value="Ribonuclease Z/Hydroxyacylglutathione hydrolase-like"/>
    <property type="match status" value="1"/>
</dbReference>
<dbReference type="PANTHER" id="PTHR47619">
    <property type="entry name" value="METALLO-HYDROLASE YYCJ-RELATED"/>
    <property type="match status" value="1"/>
</dbReference>
<dbReference type="Pfam" id="PF00753">
    <property type="entry name" value="Lactamase_B"/>
    <property type="match status" value="1"/>
</dbReference>
<dbReference type="SUPFAM" id="SSF56281">
    <property type="entry name" value="Metallo-hydrolase/oxidoreductase"/>
    <property type="match status" value="1"/>
</dbReference>
<dbReference type="OrthoDB" id="9781189at2"/>
<gene>
    <name evidence="2" type="ORF">Q428_13415</name>
</gene>
<dbReference type="InterPro" id="IPR036866">
    <property type="entry name" value="RibonucZ/Hydroxyglut_hydro"/>
</dbReference>
<organism evidence="2 3">
    <name type="scientific">Fervidicella metallireducens AeB</name>
    <dbReference type="NCBI Taxonomy" id="1403537"/>
    <lineage>
        <taxon>Bacteria</taxon>
        <taxon>Bacillati</taxon>
        <taxon>Bacillota</taxon>
        <taxon>Clostridia</taxon>
        <taxon>Eubacteriales</taxon>
        <taxon>Clostridiaceae</taxon>
        <taxon>Fervidicella</taxon>
    </lineage>
</organism>
<dbReference type="InterPro" id="IPR052533">
    <property type="entry name" value="WalJ/YycJ-like"/>
</dbReference>
<comment type="caution">
    <text evidence="2">The sequence shown here is derived from an EMBL/GenBank/DDBJ whole genome shotgun (WGS) entry which is preliminary data.</text>
</comment>
<proteinExistence type="predicted"/>
<feature type="domain" description="Metallo-beta-lactamase" evidence="1">
    <location>
        <begin position="11"/>
        <end position="189"/>
    </location>
</feature>
<dbReference type="EMBL" id="AZQP01000058">
    <property type="protein sequence ID" value="EYE87411.1"/>
    <property type="molecule type" value="Genomic_DNA"/>
</dbReference>
<dbReference type="SMART" id="SM00849">
    <property type="entry name" value="Lactamase_B"/>
    <property type="match status" value="1"/>
</dbReference>
<evidence type="ECO:0000313" key="2">
    <source>
        <dbReference type="EMBL" id="EYE87411.1"/>
    </source>
</evidence>
<dbReference type="PANTHER" id="PTHR47619:SF1">
    <property type="entry name" value="EXODEOXYRIBONUCLEASE WALJ"/>
    <property type="match status" value="1"/>
</dbReference>
<evidence type="ECO:0000259" key="1">
    <source>
        <dbReference type="SMART" id="SM00849"/>
    </source>
</evidence>